<dbReference type="InterPro" id="IPR056632">
    <property type="entry name" value="DUF7730"/>
</dbReference>
<dbReference type="EMBL" id="MU006218">
    <property type="protein sequence ID" value="KAF2831196.1"/>
    <property type="molecule type" value="Genomic_DNA"/>
</dbReference>
<dbReference type="PANTHER" id="PTHR38790:SF4">
    <property type="entry name" value="2EXR DOMAIN-CONTAINING PROTEIN"/>
    <property type="match status" value="1"/>
</dbReference>
<feature type="domain" description="DUF7730" evidence="1">
    <location>
        <begin position="27"/>
        <end position="183"/>
    </location>
</feature>
<name>A0A6A7AD79_9PLEO</name>
<protein>
    <recommendedName>
        <fullName evidence="1">DUF7730 domain-containing protein</fullName>
    </recommendedName>
</protein>
<dbReference type="PANTHER" id="PTHR38790">
    <property type="entry name" value="2EXR DOMAIN-CONTAINING PROTEIN-RELATED"/>
    <property type="match status" value="1"/>
</dbReference>
<dbReference type="Pfam" id="PF24864">
    <property type="entry name" value="DUF7730"/>
    <property type="match status" value="1"/>
</dbReference>
<accession>A0A6A7AD79</accession>
<dbReference type="OrthoDB" id="5413827at2759"/>
<evidence type="ECO:0000313" key="2">
    <source>
        <dbReference type="EMBL" id="KAF2831196.1"/>
    </source>
</evidence>
<evidence type="ECO:0000259" key="1">
    <source>
        <dbReference type="Pfam" id="PF24864"/>
    </source>
</evidence>
<reference evidence="2" key="1">
    <citation type="journal article" date="2020" name="Stud. Mycol.">
        <title>101 Dothideomycetes genomes: a test case for predicting lifestyles and emergence of pathogens.</title>
        <authorList>
            <person name="Haridas S."/>
            <person name="Albert R."/>
            <person name="Binder M."/>
            <person name="Bloem J."/>
            <person name="Labutti K."/>
            <person name="Salamov A."/>
            <person name="Andreopoulos B."/>
            <person name="Baker S."/>
            <person name="Barry K."/>
            <person name="Bills G."/>
            <person name="Bluhm B."/>
            <person name="Cannon C."/>
            <person name="Castanera R."/>
            <person name="Culley D."/>
            <person name="Daum C."/>
            <person name="Ezra D."/>
            <person name="Gonzalez J."/>
            <person name="Henrissat B."/>
            <person name="Kuo A."/>
            <person name="Liang C."/>
            <person name="Lipzen A."/>
            <person name="Lutzoni F."/>
            <person name="Magnuson J."/>
            <person name="Mondo S."/>
            <person name="Nolan M."/>
            <person name="Ohm R."/>
            <person name="Pangilinan J."/>
            <person name="Park H.-J."/>
            <person name="Ramirez L."/>
            <person name="Alfaro M."/>
            <person name="Sun H."/>
            <person name="Tritt A."/>
            <person name="Yoshinaga Y."/>
            <person name="Zwiers L.-H."/>
            <person name="Turgeon B."/>
            <person name="Goodwin S."/>
            <person name="Spatafora J."/>
            <person name="Crous P."/>
            <person name="Grigoriev I."/>
        </authorList>
    </citation>
    <scope>NUCLEOTIDE SEQUENCE</scope>
    <source>
        <strain evidence="2">CBS 113818</strain>
    </source>
</reference>
<dbReference type="AlphaFoldDB" id="A0A6A7AD79"/>
<organism evidence="2 3">
    <name type="scientific">Ophiobolus disseminans</name>
    <dbReference type="NCBI Taxonomy" id="1469910"/>
    <lineage>
        <taxon>Eukaryota</taxon>
        <taxon>Fungi</taxon>
        <taxon>Dikarya</taxon>
        <taxon>Ascomycota</taxon>
        <taxon>Pezizomycotina</taxon>
        <taxon>Dothideomycetes</taxon>
        <taxon>Pleosporomycetidae</taxon>
        <taxon>Pleosporales</taxon>
        <taxon>Pleosporineae</taxon>
        <taxon>Phaeosphaeriaceae</taxon>
        <taxon>Ophiobolus</taxon>
    </lineage>
</organism>
<proteinExistence type="predicted"/>
<gene>
    <name evidence="2" type="ORF">CC86DRAFT_463152</name>
</gene>
<sequence>MVFAGDGPQVDLDADVSLRSTIRIDNSKSPLLHFPAELRNEIYGYALGRRVWDVTGGIAHVAPEGVDPYRAATSSERLKGTNILALLETCHQVHHETASLPFSINTLYSRKIDISPFLSSLTAAQQAAVMKMRLQLFWDNGPNPFHLQNGKEKFCEKFCTVMGALPGLKQLYIEALTIMRGGYGARQDLVSEQEVREWLDKNLRAALSTKFDILIKVTNIWGL</sequence>
<evidence type="ECO:0000313" key="3">
    <source>
        <dbReference type="Proteomes" id="UP000799424"/>
    </source>
</evidence>
<keyword evidence="3" id="KW-1185">Reference proteome</keyword>
<dbReference type="Proteomes" id="UP000799424">
    <property type="component" value="Unassembled WGS sequence"/>
</dbReference>